<feature type="domain" description="Zinc finger DksA/TraR C4-type" evidence="6">
    <location>
        <begin position="86"/>
        <end position="115"/>
    </location>
</feature>
<keyword evidence="2" id="KW-0863">Zinc-finger</keyword>
<accession>A0A0G0P943</accession>
<evidence type="ECO:0000256" key="4">
    <source>
        <dbReference type="PROSITE-ProRule" id="PRU00510"/>
    </source>
</evidence>
<name>A0A0G0P943_UNCC2</name>
<dbReference type="EMBL" id="LBVV01000009">
    <property type="protein sequence ID" value="KKQ94634.1"/>
    <property type="molecule type" value="Genomic_DNA"/>
</dbReference>
<dbReference type="STRING" id="1618345.UT18_C0009G0045"/>
<evidence type="ECO:0000313" key="7">
    <source>
        <dbReference type="EMBL" id="KKQ94634.1"/>
    </source>
</evidence>
<dbReference type="Proteomes" id="UP000034207">
    <property type="component" value="Unassembled WGS sequence"/>
</dbReference>
<proteinExistence type="predicted"/>
<reference evidence="7 8" key="1">
    <citation type="journal article" date="2015" name="Nature">
        <title>rRNA introns, odd ribosomes, and small enigmatic genomes across a large radiation of phyla.</title>
        <authorList>
            <person name="Brown C.T."/>
            <person name="Hug L.A."/>
            <person name="Thomas B.C."/>
            <person name="Sharon I."/>
            <person name="Castelle C.J."/>
            <person name="Singh A."/>
            <person name="Wilkins M.J."/>
            <person name="Williams K.H."/>
            <person name="Banfield J.F."/>
        </authorList>
    </citation>
    <scope>NUCLEOTIDE SEQUENCE [LARGE SCALE GENOMIC DNA]</scope>
</reference>
<keyword evidence="5" id="KW-0175">Coiled coil</keyword>
<feature type="coiled-coil region" evidence="5">
    <location>
        <begin position="4"/>
        <end position="31"/>
    </location>
</feature>
<dbReference type="Pfam" id="PF01258">
    <property type="entry name" value="zf-dskA_traR"/>
    <property type="match status" value="1"/>
</dbReference>
<comment type="caution">
    <text evidence="7">The sequence shown here is derived from an EMBL/GenBank/DDBJ whole genome shotgun (WGS) entry which is preliminary data.</text>
</comment>
<evidence type="ECO:0000313" key="8">
    <source>
        <dbReference type="Proteomes" id="UP000034207"/>
    </source>
</evidence>
<evidence type="ECO:0000259" key="6">
    <source>
        <dbReference type="Pfam" id="PF01258"/>
    </source>
</evidence>
<gene>
    <name evidence="7" type="ORF">UT18_C0009G0045</name>
</gene>
<keyword evidence="3" id="KW-0862">Zinc</keyword>
<evidence type="ECO:0000256" key="5">
    <source>
        <dbReference type="SAM" id="Coils"/>
    </source>
</evidence>
<feature type="zinc finger region" description="dksA C4-type" evidence="4">
    <location>
        <begin position="91"/>
        <end position="115"/>
    </location>
</feature>
<protein>
    <submittedName>
        <fullName evidence="7">DnaK suppressor protein</fullName>
    </submittedName>
</protein>
<dbReference type="InterPro" id="IPR000962">
    <property type="entry name" value="Znf_DskA_TraR"/>
</dbReference>
<dbReference type="Gene3D" id="1.20.120.910">
    <property type="entry name" value="DksA, coiled-coil domain"/>
    <property type="match status" value="1"/>
</dbReference>
<dbReference type="PROSITE" id="PS51128">
    <property type="entry name" value="ZF_DKSA_2"/>
    <property type="match status" value="1"/>
</dbReference>
<sequence length="117" mass="13617">MLSKEFTEEQKEILKKKLKDIEAELEERAVKSPDNIFWKAKFDDFGIEDDDEVLEDEVFDVKVAQIKNLLEDKAQIELALEKFYNGSYGICANCRQEIDVERLKAFPEATFCIKCDS</sequence>
<dbReference type="SUPFAM" id="SSF57716">
    <property type="entry name" value="Glucocorticoid receptor-like (DNA-binding domain)"/>
    <property type="match status" value="1"/>
</dbReference>
<evidence type="ECO:0000256" key="2">
    <source>
        <dbReference type="ARBA" id="ARBA00022771"/>
    </source>
</evidence>
<dbReference type="GO" id="GO:0008270">
    <property type="term" value="F:zinc ion binding"/>
    <property type="evidence" value="ECO:0007669"/>
    <property type="project" value="UniProtKB-KW"/>
</dbReference>
<organism evidence="7 8">
    <name type="scientific">candidate division CPR2 bacterium GW2011_GWC2_39_10</name>
    <dbReference type="NCBI Taxonomy" id="1618345"/>
    <lineage>
        <taxon>Bacteria</taxon>
        <taxon>Bacteria division CPR2</taxon>
    </lineage>
</organism>
<keyword evidence="1" id="KW-0479">Metal-binding</keyword>
<dbReference type="PANTHER" id="PTHR33823:SF4">
    <property type="entry name" value="GENERAL STRESS PROTEIN 16O"/>
    <property type="match status" value="1"/>
</dbReference>
<dbReference type="AlphaFoldDB" id="A0A0G0P943"/>
<evidence type="ECO:0000256" key="1">
    <source>
        <dbReference type="ARBA" id="ARBA00022723"/>
    </source>
</evidence>
<evidence type="ECO:0000256" key="3">
    <source>
        <dbReference type="ARBA" id="ARBA00022833"/>
    </source>
</evidence>
<dbReference type="PANTHER" id="PTHR33823">
    <property type="entry name" value="RNA POLYMERASE-BINDING TRANSCRIPTION FACTOR DKSA-RELATED"/>
    <property type="match status" value="1"/>
</dbReference>